<dbReference type="Proteomes" id="UP000217257">
    <property type="component" value="Chromosome"/>
</dbReference>
<protein>
    <submittedName>
        <fullName evidence="1">Uncharacterized protein</fullName>
    </submittedName>
</protein>
<dbReference type="KEGG" id="cfus:CYFUS_006978"/>
<gene>
    <name evidence="1" type="ORF">CYFUS_006978</name>
</gene>
<name>A0A250JDF5_9BACT</name>
<evidence type="ECO:0000313" key="1">
    <source>
        <dbReference type="EMBL" id="ATB41512.1"/>
    </source>
</evidence>
<sequence>MGKKKHVSWDFKAQYHQDDTTGCIWRHSGGYGTTACHYAMNGYKVSGSRLDMYNKDHRKNALALGYVLDVSGDKRRRGDLKLTSKISQEVKAKSRTARKTSEAREAFRKLFERRFGGSIKWLSLNEKGWHYDYTLPAEHVPKKYLGRREPTFKVKNGPAEGYGAWYPYHHNYHHLIPQGALQEYVCGNDDKTKRRVELLCASKWNINGPNNIVLLPQETSVSKIVELPAHCPWGLKKHAAYSKSMRDWLTDAKQKLTKAMRTKACEDTEDVAVDLDSVSEKILKQIKTMKPGRQIGQVKPG</sequence>
<organism evidence="1 2">
    <name type="scientific">Cystobacter fuscus</name>
    <dbReference type="NCBI Taxonomy" id="43"/>
    <lineage>
        <taxon>Bacteria</taxon>
        <taxon>Pseudomonadati</taxon>
        <taxon>Myxococcota</taxon>
        <taxon>Myxococcia</taxon>
        <taxon>Myxococcales</taxon>
        <taxon>Cystobacterineae</taxon>
        <taxon>Archangiaceae</taxon>
        <taxon>Cystobacter</taxon>
    </lineage>
</organism>
<proteinExistence type="predicted"/>
<reference evidence="1 2" key="1">
    <citation type="submission" date="2017-06" db="EMBL/GenBank/DDBJ databases">
        <title>Sequencing and comparative analysis of myxobacterial genomes.</title>
        <authorList>
            <person name="Rupp O."/>
            <person name="Goesmann A."/>
            <person name="Sogaard-Andersen L."/>
        </authorList>
    </citation>
    <scope>NUCLEOTIDE SEQUENCE [LARGE SCALE GENOMIC DNA]</scope>
    <source>
        <strain evidence="1 2">DSM 52655</strain>
    </source>
</reference>
<dbReference type="InterPro" id="IPR032871">
    <property type="entry name" value="AHH_dom_containing"/>
</dbReference>
<dbReference type="EMBL" id="CP022098">
    <property type="protein sequence ID" value="ATB41512.1"/>
    <property type="molecule type" value="Genomic_DNA"/>
</dbReference>
<dbReference type="RefSeq" id="WP_095989224.1">
    <property type="nucleotide sequence ID" value="NZ_CP022098.1"/>
</dbReference>
<evidence type="ECO:0000313" key="2">
    <source>
        <dbReference type="Proteomes" id="UP000217257"/>
    </source>
</evidence>
<dbReference type="AlphaFoldDB" id="A0A250JDF5"/>
<accession>A0A250JDF5</accession>
<dbReference type="Pfam" id="PF14412">
    <property type="entry name" value="AHH"/>
    <property type="match status" value="1"/>
</dbReference>